<evidence type="ECO:0000256" key="6">
    <source>
        <dbReference type="ARBA" id="ARBA00038001"/>
    </source>
</evidence>
<evidence type="ECO:0000313" key="8">
    <source>
        <dbReference type="EMBL" id="KHK89912.1"/>
    </source>
</evidence>
<evidence type="ECO:0000313" key="9">
    <source>
        <dbReference type="Proteomes" id="UP000031057"/>
    </source>
</evidence>
<evidence type="ECO:0000256" key="1">
    <source>
        <dbReference type="ARBA" id="ARBA00022714"/>
    </source>
</evidence>
<dbReference type="InterPro" id="IPR036922">
    <property type="entry name" value="Rieske_2Fe-2S_sf"/>
</dbReference>
<dbReference type="PROSITE" id="PS51296">
    <property type="entry name" value="RIESKE"/>
    <property type="match status" value="1"/>
</dbReference>
<dbReference type="PANTHER" id="PTHR21496:SF0">
    <property type="entry name" value="RIESKE DOMAIN-CONTAINING PROTEIN"/>
    <property type="match status" value="1"/>
</dbReference>
<evidence type="ECO:0000259" key="7">
    <source>
        <dbReference type="PROSITE" id="PS51296"/>
    </source>
</evidence>
<evidence type="ECO:0000256" key="4">
    <source>
        <dbReference type="ARBA" id="ARBA00023014"/>
    </source>
</evidence>
<comment type="similarity">
    <text evidence="6">Belongs to the bacterial ring-hydroxylating dioxygenase ferredoxin component family.</text>
</comment>
<comment type="cofactor">
    <cofactor evidence="5">
        <name>[2Fe-2S] cluster</name>
        <dbReference type="ChEBI" id="CHEBI:190135"/>
    </cofactor>
</comment>
<comment type="caution">
    <text evidence="8">The sequence shown here is derived from an EMBL/GenBank/DDBJ whole genome shotgun (WGS) entry which is preliminary data.</text>
</comment>
<keyword evidence="9" id="KW-1185">Reference proteome</keyword>
<evidence type="ECO:0000256" key="2">
    <source>
        <dbReference type="ARBA" id="ARBA00022723"/>
    </source>
</evidence>
<dbReference type="RefSeq" id="WP_039287420.1">
    <property type="nucleotide sequence ID" value="NZ_JTDI01000006.1"/>
</dbReference>
<dbReference type="Proteomes" id="UP000031057">
    <property type="component" value="Unassembled WGS sequence"/>
</dbReference>
<dbReference type="EMBL" id="JTDI01000006">
    <property type="protein sequence ID" value="KHK89912.1"/>
    <property type="molecule type" value="Genomic_DNA"/>
</dbReference>
<dbReference type="GO" id="GO:0046872">
    <property type="term" value="F:metal ion binding"/>
    <property type="evidence" value="ECO:0007669"/>
    <property type="project" value="UniProtKB-KW"/>
</dbReference>
<dbReference type="PANTHER" id="PTHR21496">
    <property type="entry name" value="FERREDOXIN-RELATED"/>
    <property type="match status" value="1"/>
</dbReference>
<sequence>MTDATTWTPLCLEADFPDDGKLAQELSGWSVLVVRADDGFSAVNDRCTHQAALLSPGRVRRGAIMCPLHGARFEVKTGRCLGGAYADLRRFDVRVSDGTIEVAVPDTPPGPNERPVGT</sequence>
<keyword evidence="3" id="KW-0408">Iron</keyword>
<name>A0A0B1ZHC3_9SPHN</name>
<evidence type="ECO:0000256" key="3">
    <source>
        <dbReference type="ARBA" id="ARBA00023004"/>
    </source>
</evidence>
<evidence type="ECO:0000256" key="5">
    <source>
        <dbReference type="ARBA" id="ARBA00034078"/>
    </source>
</evidence>
<protein>
    <submittedName>
        <fullName evidence="8">(2Fe-2S)-binding protein</fullName>
    </submittedName>
</protein>
<dbReference type="STRING" id="1348853.LK12_18585"/>
<dbReference type="AlphaFoldDB" id="A0A0B1ZHC3"/>
<keyword evidence="2" id="KW-0479">Metal-binding</keyword>
<organism evidence="8 9">
    <name type="scientific">Novosphingobium malaysiense</name>
    <dbReference type="NCBI Taxonomy" id="1348853"/>
    <lineage>
        <taxon>Bacteria</taxon>
        <taxon>Pseudomonadati</taxon>
        <taxon>Pseudomonadota</taxon>
        <taxon>Alphaproteobacteria</taxon>
        <taxon>Sphingomonadales</taxon>
        <taxon>Sphingomonadaceae</taxon>
        <taxon>Novosphingobium</taxon>
    </lineage>
</organism>
<keyword evidence="4" id="KW-0411">Iron-sulfur</keyword>
<dbReference type="OrthoDB" id="9800167at2"/>
<dbReference type="Gene3D" id="2.102.10.10">
    <property type="entry name" value="Rieske [2Fe-2S] iron-sulphur domain"/>
    <property type="match status" value="1"/>
</dbReference>
<dbReference type="Pfam" id="PF00355">
    <property type="entry name" value="Rieske"/>
    <property type="match status" value="1"/>
</dbReference>
<dbReference type="SUPFAM" id="SSF50022">
    <property type="entry name" value="ISP domain"/>
    <property type="match status" value="1"/>
</dbReference>
<accession>A0A0B1ZHC3</accession>
<keyword evidence="1" id="KW-0001">2Fe-2S</keyword>
<dbReference type="InterPro" id="IPR017941">
    <property type="entry name" value="Rieske_2Fe-2S"/>
</dbReference>
<dbReference type="GO" id="GO:0051537">
    <property type="term" value="F:2 iron, 2 sulfur cluster binding"/>
    <property type="evidence" value="ECO:0007669"/>
    <property type="project" value="UniProtKB-KW"/>
</dbReference>
<proteinExistence type="inferred from homology"/>
<gene>
    <name evidence="8" type="ORF">LK12_18585</name>
</gene>
<feature type="domain" description="Rieske" evidence="7">
    <location>
        <begin position="8"/>
        <end position="102"/>
    </location>
</feature>
<reference evidence="8 9" key="1">
    <citation type="submission" date="2014-10" db="EMBL/GenBank/DDBJ databases">
        <title>Genome sequence of Novosphingobium malaysiense MUSC 273(T).</title>
        <authorList>
            <person name="Lee L.-H."/>
        </authorList>
    </citation>
    <scope>NUCLEOTIDE SEQUENCE [LARGE SCALE GENOMIC DNA]</scope>
    <source>
        <strain evidence="8 9">MUSC 273</strain>
    </source>
</reference>